<sequence>MTAWQTTVIEHPYFPEHPTQDERDFQATEENILRFYRWGPSENDDFTDSPPVESSTSSGAPVPDMAIQAELANLRAERDRLRREHAFTALGSGPTSSSGPASGSNHAFTASGFGPASGSGPAFTASGFGPAFRFWPRIGLRPHFWASAPHRASTPLLSFGLLSGINPAFTAFGPRPSIYRFWAPAQHLLHSGFDTSYLLLSGSSEIQNRLGFKFIQGILRGASLILSLQRPEVTAPQAEHDPTLDRRRYQHDHATDQEWISSTSVVVAD</sequence>
<protein>
    <submittedName>
        <fullName evidence="2">Uncharacterized protein</fullName>
    </submittedName>
</protein>
<evidence type="ECO:0000313" key="2">
    <source>
        <dbReference type="EMBL" id="PKI49982.1"/>
    </source>
</evidence>
<evidence type="ECO:0000256" key="1">
    <source>
        <dbReference type="SAM" id="MobiDB-lite"/>
    </source>
</evidence>
<dbReference type="AlphaFoldDB" id="A0A2I0J195"/>
<feature type="region of interest" description="Disordered" evidence="1">
    <location>
        <begin position="39"/>
        <end position="62"/>
    </location>
</feature>
<dbReference type="Proteomes" id="UP000233551">
    <property type="component" value="Unassembled WGS sequence"/>
</dbReference>
<reference evidence="2 3" key="1">
    <citation type="submission" date="2017-11" db="EMBL/GenBank/DDBJ databases">
        <title>De-novo sequencing of pomegranate (Punica granatum L.) genome.</title>
        <authorList>
            <person name="Akparov Z."/>
            <person name="Amiraslanov A."/>
            <person name="Hajiyeva S."/>
            <person name="Abbasov M."/>
            <person name="Kaur K."/>
            <person name="Hamwieh A."/>
            <person name="Solovyev V."/>
            <person name="Salamov A."/>
            <person name="Braich B."/>
            <person name="Kosarev P."/>
            <person name="Mahmoud A."/>
            <person name="Hajiyev E."/>
            <person name="Babayeva S."/>
            <person name="Izzatullayeva V."/>
            <person name="Mammadov A."/>
            <person name="Mammadov A."/>
            <person name="Sharifova S."/>
            <person name="Ojaghi J."/>
            <person name="Eynullazada K."/>
            <person name="Bayramov B."/>
            <person name="Abdulazimova A."/>
            <person name="Shahmuradov I."/>
        </authorList>
    </citation>
    <scope>NUCLEOTIDE SEQUENCE [LARGE SCALE GENOMIC DNA]</scope>
    <source>
        <strain evidence="3">cv. AG2017</strain>
        <tissue evidence="2">Leaf</tissue>
    </source>
</reference>
<gene>
    <name evidence="2" type="ORF">CRG98_029625</name>
</gene>
<keyword evidence="3" id="KW-1185">Reference proteome</keyword>
<name>A0A2I0J195_PUNGR</name>
<proteinExistence type="predicted"/>
<comment type="caution">
    <text evidence="2">The sequence shown here is derived from an EMBL/GenBank/DDBJ whole genome shotgun (WGS) entry which is preliminary data.</text>
</comment>
<organism evidence="2 3">
    <name type="scientific">Punica granatum</name>
    <name type="common">Pomegranate</name>
    <dbReference type="NCBI Taxonomy" id="22663"/>
    <lineage>
        <taxon>Eukaryota</taxon>
        <taxon>Viridiplantae</taxon>
        <taxon>Streptophyta</taxon>
        <taxon>Embryophyta</taxon>
        <taxon>Tracheophyta</taxon>
        <taxon>Spermatophyta</taxon>
        <taxon>Magnoliopsida</taxon>
        <taxon>eudicotyledons</taxon>
        <taxon>Gunneridae</taxon>
        <taxon>Pentapetalae</taxon>
        <taxon>rosids</taxon>
        <taxon>malvids</taxon>
        <taxon>Myrtales</taxon>
        <taxon>Lythraceae</taxon>
        <taxon>Punica</taxon>
    </lineage>
</organism>
<evidence type="ECO:0000313" key="3">
    <source>
        <dbReference type="Proteomes" id="UP000233551"/>
    </source>
</evidence>
<accession>A0A2I0J195</accession>
<dbReference type="EMBL" id="PGOL01002166">
    <property type="protein sequence ID" value="PKI49982.1"/>
    <property type="molecule type" value="Genomic_DNA"/>
</dbReference>